<dbReference type="Proteomes" id="UP000283513">
    <property type="component" value="Unassembled WGS sequence"/>
</dbReference>
<dbReference type="RefSeq" id="WP_118599054.1">
    <property type="nucleotide sequence ID" value="NZ_QSHO01000020.1"/>
</dbReference>
<organism evidence="1 2">
    <name type="scientific">Roseburia intestinalis</name>
    <dbReference type="NCBI Taxonomy" id="166486"/>
    <lineage>
        <taxon>Bacteria</taxon>
        <taxon>Bacillati</taxon>
        <taxon>Bacillota</taxon>
        <taxon>Clostridia</taxon>
        <taxon>Lachnospirales</taxon>
        <taxon>Lachnospiraceae</taxon>
        <taxon>Roseburia</taxon>
    </lineage>
</organism>
<reference evidence="1 2" key="1">
    <citation type="submission" date="2018-08" db="EMBL/GenBank/DDBJ databases">
        <title>A genome reference for cultivated species of the human gut microbiota.</title>
        <authorList>
            <person name="Zou Y."/>
            <person name="Xue W."/>
            <person name="Luo G."/>
        </authorList>
    </citation>
    <scope>NUCLEOTIDE SEQUENCE [LARGE SCALE GENOMIC DNA]</scope>
    <source>
        <strain evidence="1 2">AM37-1AC</strain>
    </source>
</reference>
<dbReference type="AlphaFoldDB" id="A0A3R6AUF3"/>
<protein>
    <submittedName>
        <fullName evidence="1">Uncharacterized protein</fullName>
    </submittedName>
</protein>
<sequence length="59" mass="6984">MGIFSLHREEFEIEKVTPLATEESILRLKEEIEEENGYGFTKKSGIFLNFDEMEKQDEQ</sequence>
<evidence type="ECO:0000313" key="1">
    <source>
        <dbReference type="EMBL" id="RHC13496.1"/>
    </source>
</evidence>
<name>A0A3R6AUF3_9FIRM</name>
<dbReference type="EMBL" id="QSHO01000020">
    <property type="protein sequence ID" value="RHC13496.1"/>
    <property type="molecule type" value="Genomic_DNA"/>
</dbReference>
<comment type="caution">
    <text evidence="1">The sequence shown here is derived from an EMBL/GenBank/DDBJ whole genome shotgun (WGS) entry which is preliminary data.</text>
</comment>
<evidence type="ECO:0000313" key="2">
    <source>
        <dbReference type="Proteomes" id="UP000283513"/>
    </source>
</evidence>
<accession>A0A3R6AUF3</accession>
<proteinExistence type="predicted"/>
<gene>
    <name evidence="1" type="ORF">DW856_17020</name>
</gene>